<evidence type="ECO:0000259" key="1">
    <source>
        <dbReference type="PROSITE" id="PS51186"/>
    </source>
</evidence>
<dbReference type="InterPro" id="IPR016181">
    <property type="entry name" value="Acyl_CoA_acyltransferase"/>
</dbReference>
<dbReference type="InterPro" id="IPR000182">
    <property type="entry name" value="GNAT_dom"/>
</dbReference>
<feature type="domain" description="N-acetyltransferase" evidence="1">
    <location>
        <begin position="4"/>
        <end position="154"/>
    </location>
</feature>
<gene>
    <name evidence="2" type="ORF">AABB81_04880</name>
</gene>
<evidence type="ECO:0000313" key="3">
    <source>
        <dbReference type="Proteomes" id="UP001474120"/>
    </source>
</evidence>
<reference evidence="2 3" key="1">
    <citation type="submission" date="2024-04" db="EMBL/GenBank/DDBJ databases">
        <title>whole genome sequencing of Lutimonas vermicola strain IMCC1616.</title>
        <authorList>
            <person name="Bae S.S."/>
        </authorList>
    </citation>
    <scope>NUCLEOTIDE SEQUENCE [LARGE SCALE GENOMIC DNA]</scope>
    <source>
        <strain evidence="2 3">IMCC1616</strain>
    </source>
</reference>
<accession>A0ABU9KZE2</accession>
<comment type="caution">
    <text evidence="2">The sequence shown here is derived from an EMBL/GenBank/DDBJ whole genome shotgun (WGS) entry which is preliminary data.</text>
</comment>
<dbReference type="Gene3D" id="3.40.630.30">
    <property type="match status" value="1"/>
</dbReference>
<evidence type="ECO:0000313" key="2">
    <source>
        <dbReference type="EMBL" id="MEL4455218.1"/>
    </source>
</evidence>
<organism evidence="2 3">
    <name type="scientific">Lutimonas vermicola</name>
    <dbReference type="NCBI Taxonomy" id="414288"/>
    <lineage>
        <taxon>Bacteria</taxon>
        <taxon>Pseudomonadati</taxon>
        <taxon>Bacteroidota</taxon>
        <taxon>Flavobacteriia</taxon>
        <taxon>Flavobacteriales</taxon>
        <taxon>Flavobacteriaceae</taxon>
        <taxon>Lutimonas</taxon>
    </lineage>
</organism>
<protein>
    <submittedName>
        <fullName evidence="2">GNAT family N-acetyltransferase</fullName>
    </submittedName>
</protein>
<dbReference type="RefSeq" id="WP_342159014.1">
    <property type="nucleotide sequence ID" value="NZ_JBCDNA010000001.1"/>
</dbReference>
<keyword evidence="3" id="KW-1185">Reference proteome</keyword>
<dbReference type="PROSITE" id="PS51186">
    <property type="entry name" value="GNAT"/>
    <property type="match status" value="1"/>
</dbReference>
<dbReference type="CDD" id="cd04301">
    <property type="entry name" value="NAT_SF"/>
    <property type="match status" value="1"/>
</dbReference>
<dbReference type="SUPFAM" id="SSF55729">
    <property type="entry name" value="Acyl-CoA N-acyltransferases (Nat)"/>
    <property type="match status" value="1"/>
</dbReference>
<dbReference type="Pfam" id="PF13508">
    <property type="entry name" value="Acetyltransf_7"/>
    <property type="match status" value="1"/>
</dbReference>
<name>A0ABU9KZE2_9FLAO</name>
<dbReference type="EMBL" id="JBCDNA010000001">
    <property type="protein sequence ID" value="MEL4455218.1"/>
    <property type="molecule type" value="Genomic_DNA"/>
</dbReference>
<sequence length="175" mass="20701">MRLIKLENISDKFFEQAWKLYKDAFPLKMRRSKEVQALVIKNPLYNFDVFVNEHGFIGFMFWWNFDDYSYIEHFAVSAVHRNQGLGKMILEQFICSRDKPIILEVELPNSALDKRRIKFYETIGFKLNGHKYELPSLNDGKSVVPLLLMTYPDPFSKKEVEMFVAKYHPMILGAH</sequence>
<dbReference type="Proteomes" id="UP001474120">
    <property type="component" value="Unassembled WGS sequence"/>
</dbReference>
<proteinExistence type="predicted"/>